<evidence type="ECO:0000313" key="1">
    <source>
        <dbReference type="EMBL" id="CAF1522211.1"/>
    </source>
</evidence>
<reference evidence="1" key="1">
    <citation type="submission" date="2021-02" db="EMBL/GenBank/DDBJ databases">
        <authorList>
            <person name="Nowell W R."/>
        </authorList>
    </citation>
    <scope>NUCLEOTIDE SEQUENCE</scope>
</reference>
<evidence type="ECO:0000313" key="2">
    <source>
        <dbReference type="EMBL" id="CAF4258271.1"/>
    </source>
</evidence>
<accession>A0A815UV80</accession>
<evidence type="ECO:0000313" key="3">
    <source>
        <dbReference type="Proteomes" id="UP000663891"/>
    </source>
</evidence>
<gene>
    <name evidence="2" type="ORF">OKA104_LOCUS43982</name>
    <name evidence="1" type="ORF">VCS650_LOCUS43330</name>
</gene>
<dbReference type="AlphaFoldDB" id="A0A815UV80"/>
<name>A0A815UV80_9BILA</name>
<sequence length="109" mass="12134">MWHPALISALVKLDFPLPLLKWIYSWSKGRIMSMQVGAAISRTINIIVGVPQSPFLAAMLFQLHIHFLPSFFLNIVCHLFADDLAIVINGGLDKQAEAAMKILERYAGA</sequence>
<dbReference type="Proteomes" id="UP000663881">
    <property type="component" value="Unassembled WGS sequence"/>
</dbReference>
<dbReference type="OrthoDB" id="445826at2759"/>
<dbReference type="EMBL" id="CAJOAY010012904">
    <property type="protein sequence ID" value="CAF4258271.1"/>
    <property type="molecule type" value="Genomic_DNA"/>
</dbReference>
<proteinExistence type="predicted"/>
<organism evidence="1 3">
    <name type="scientific">Adineta steineri</name>
    <dbReference type="NCBI Taxonomy" id="433720"/>
    <lineage>
        <taxon>Eukaryota</taxon>
        <taxon>Metazoa</taxon>
        <taxon>Spiralia</taxon>
        <taxon>Gnathifera</taxon>
        <taxon>Rotifera</taxon>
        <taxon>Eurotatoria</taxon>
        <taxon>Bdelloidea</taxon>
        <taxon>Adinetida</taxon>
        <taxon>Adinetidae</taxon>
        <taxon>Adineta</taxon>
    </lineage>
</organism>
<evidence type="ECO:0008006" key="4">
    <source>
        <dbReference type="Google" id="ProtNLM"/>
    </source>
</evidence>
<dbReference type="EMBL" id="CAJNON010003217">
    <property type="protein sequence ID" value="CAF1522211.1"/>
    <property type="molecule type" value="Genomic_DNA"/>
</dbReference>
<comment type="caution">
    <text evidence="1">The sequence shown here is derived from an EMBL/GenBank/DDBJ whole genome shotgun (WGS) entry which is preliminary data.</text>
</comment>
<dbReference type="Proteomes" id="UP000663891">
    <property type="component" value="Unassembled WGS sequence"/>
</dbReference>
<protein>
    <recommendedName>
        <fullName evidence="4">Reverse transcriptase domain-containing protein</fullName>
    </recommendedName>
</protein>